<gene>
    <name evidence="3" type="ORF">FHS57_002366</name>
</gene>
<dbReference type="Proteomes" id="UP000541352">
    <property type="component" value="Unassembled WGS sequence"/>
</dbReference>
<dbReference type="PANTHER" id="PTHR30590:SF2">
    <property type="entry name" value="INNER MEMBRANE PROTEIN"/>
    <property type="match status" value="1"/>
</dbReference>
<feature type="transmembrane region" description="Helical" evidence="1">
    <location>
        <begin position="59"/>
        <end position="83"/>
    </location>
</feature>
<keyword evidence="1" id="KW-0812">Transmembrane</keyword>
<feature type="transmembrane region" description="Helical" evidence="1">
    <location>
        <begin position="103"/>
        <end position="120"/>
    </location>
</feature>
<dbReference type="Pfam" id="PF04235">
    <property type="entry name" value="DUF418"/>
    <property type="match status" value="1"/>
</dbReference>
<sequence>MLKPSLSHRVVTIDFIRGLALLGILLINVQTYALFALLRPEQVYKLGLDQPDTYAPAQFFVQLLIKGQFYTIYSFLFGLGFYLMSKKNTHAGLDTNRFFKRRLWVLLALGLLHAFIFWFGDVLHKYALLGFTLLYFSKKSVAVLGKWVIGLAVLGVVLQTVQTLAFPSTPSEQAASQQQFDAVVMQVVATWQKGSVWEVMSLQSLGVVMLHVMAFKHGFAGYLHYEMMFLLGLMAGKLQLFSRLAEVKNQFLRTAFWLFPMGLMLKAVASLPVLGVHLPMVNSLPYEPLIFSLADFLGTPLLTVVYLIELAMLFNQYPNRVFGWIANAGRLGLTNYLMQTLLCMGLFYGYGLGLSGRLTLLESLVVAVGIYVCQVSYSNLWLKYYRQGPLEWLWRKLTYTQKRPEAIS</sequence>
<proteinExistence type="predicted"/>
<feature type="transmembrane region" description="Helical" evidence="1">
    <location>
        <begin position="140"/>
        <end position="158"/>
    </location>
</feature>
<feature type="transmembrane region" description="Helical" evidence="1">
    <location>
        <begin position="257"/>
        <end position="278"/>
    </location>
</feature>
<feature type="domain" description="DUF418" evidence="2">
    <location>
        <begin position="235"/>
        <end position="400"/>
    </location>
</feature>
<evidence type="ECO:0000256" key="1">
    <source>
        <dbReference type="SAM" id="Phobius"/>
    </source>
</evidence>
<protein>
    <recommendedName>
        <fullName evidence="2">DUF418 domain-containing protein</fullName>
    </recommendedName>
</protein>
<feature type="transmembrane region" description="Helical" evidence="1">
    <location>
        <begin position="363"/>
        <end position="382"/>
    </location>
</feature>
<name>A0A7W5ZM36_9BACT</name>
<dbReference type="AlphaFoldDB" id="A0A7W5ZM36"/>
<keyword evidence="1" id="KW-1133">Transmembrane helix</keyword>
<dbReference type="InterPro" id="IPR052529">
    <property type="entry name" value="Bact_Transport_Assoc"/>
</dbReference>
<dbReference type="EMBL" id="JACIBY010000004">
    <property type="protein sequence ID" value="MBB3838361.1"/>
    <property type="molecule type" value="Genomic_DNA"/>
</dbReference>
<feature type="transmembrane region" description="Helical" evidence="1">
    <location>
        <begin position="333"/>
        <end position="351"/>
    </location>
</feature>
<accession>A0A7W5ZM36</accession>
<feature type="transmembrane region" description="Helical" evidence="1">
    <location>
        <begin position="290"/>
        <end position="312"/>
    </location>
</feature>
<evidence type="ECO:0000313" key="4">
    <source>
        <dbReference type="Proteomes" id="UP000541352"/>
    </source>
</evidence>
<keyword evidence="4" id="KW-1185">Reference proteome</keyword>
<dbReference type="RefSeq" id="WP_183973722.1">
    <property type="nucleotide sequence ID" value="NZ_JACIBY010000004.1"/>
</dbReference>
<feature type="transmembrane region" description="Helical" evidence="1">
    <location>
        <begin position="20"/>
        <end position="39"/>
    </location>
</feature>
<comment type="caution">
    <text evidence="3">The sequence shown here is derived from an EMBL/GenBank/DDBJ whole genome shotgun (WGS) entry which is preliminary data.</text>
</comment>
<evidence type="ECO:0000313" key="3">
    <source>
        <dbReference type="EMBL" id="MBB3838361.1"/>
    </source>
</evidence>
<reference evidence="3 4" key="1">
    <citation type="submission" date="2020-08" db="EMBL/GenBank/DDBJ databases">
        <title>Genomic Encyclopedia of Type Strains, Phase IV (KMG-IV): sequencing the most valuable type-strain genomes for metagenomic binning, comparative biology and taxonomic classification.</title>
        <authorList>
            <person name="Goeker M."/>
        </authorList>
    </citation>
    <scope>NUCLEOTIDE SEQUENCE [LARGE SCALE GENOMIC DNA]</scope>
    <source>
        <strain evidence="3 4">DSM 17976</strain>
    </source>
</reference>
<keyword evidence="1" id="KW-0472">Membrane</keyword>
<evidence type="ECO:0000259" key="2">
    <source>
        <dbReference type="Pfam" id="PF04235"/>
    </source>
</evidence>
<dbReference type="InterPro" id="IPR007349">
    <property type="entry name" value="DUF418"/>
</dbReference>
<organism evidence="3 4">
    <name type="scientific">Runella defluvii</name>
    <dbReference type="NCBI Taxonomy" id="370973"/>
    <lineage>
        <taxon>Bacteria</taxon>
        <taxon>Pseudomonadati</taxon>
        <taxon>Bacteroidota</taxon>
        <taxon>Cytophagia</taxon>
        <taxon>Cytophagales</taxon>
        <taxon>Spirosomataceae</taxon>
        <taxon>Runella</taxon>
    </lineage>
</organism>
<dbReference type="PANTHER" id="PTHR30590">
    <property type="entry name" value="INNER MEMBRANE PROTEIN"/>
    <property type="match status" value="1"/>
</dbReference>